<feature type="chain" id="PRO_5045572281" evidence="8">
    <location>
        <begin position="21"/>
        <end position="982"/>
    </location>
</feature>
<dbReference type="Gene3D" id="2.60.40.10">
    <property type="entry name" value="Immunoglobulins"/>
    <property type="match status" value="1"/>
</dbReference>
<feature type="region of interest" description="Disordered" evidence="7">
    <location>
        <begin position="295"/>
        <end position="347"/>
    </location>
</feature>
<dbReference type="InterPro" id="IPR051048">
    <property type="entry name" value="Peptidase_S8/S53_subtilisin"/>
</dbReference>
<dbReference type="Pfam" id="PF00082">
    <property type="entry name" value="Peptidase_S8"/>
    <property type="match status" value="1"/>
</dbReference>
<protein>
    <submittedName>
        <fullName evidence="11">S8 family serine peptidase</fullName>
    </submittedName>
</protein>
<comment type="similarity">
    <text evidence="1 6">Belongs to the peptidase S8 family.</text>
</comment>
<keyword evidence="2 6" id="KW-0645">Protease</keyword>
<feature type="active site" description="Charge relay system" evidence="6">
    <location>
        <position position="347"/>
    </location>
</feature>
<dbReference type="Proteomes" id="UP001589607">
    <property type="component" value="Unassembled WGS sequence"/>
</dbReference>
<dbReference type="InterPro" id="IPR003961">
    <property type="entry name" value="FN3_dom"/>
</dbReference>
<dbReference type="InterPro" id="IPR026444">
    <property type="entry name" value="Secre_tail"/>
</dbReference>
<dbReference type="InterPro" id="IPR008979">
    <property type="entry name" value="Galactose-bd-like_sf"/>
</dbReference>
<dbReference type="InterPro" id="IPR036116">
    <property type="entry name" value="FN3_sf"/>
</dbReference>
<dbReference type="InterPro" id="IPR013783">
    <property type="entry name" value="Ig-like_fold"/>
</dbReference>
<evidence type="ECO:0000313" key="12">
    <source>
        <dbReference type="Proteomes" id="UP001589607"/>
    </source>
</evidence>
<dbReference type="RefSeq" id="WP_236458559.1">
    <property type="nucleotide sequence ID" value="NZ_CBCSGE010000001.1"/>
</dbReference>
<dbReference type="InterPro" id="IPR000209">
    <property type="entry name" value="Peptidase_S8/S53_dom"/>
</dbReference>
<feature type="compositionally biased region" description="Low complexity" evidence="7">
    <location>
        <begin position="326"/>
        <end position="347"/>
    </location>
</feature>
<evidence type="ECO:0000256" key="7">
    <source>
        <dbReference type="SAM" id="MobiDB-lite"/>
    </source>
</evidence>
<accession>A0ABV5GTK8</accession>
<dbReference type="InterPro" id="IPR015500">
    <property type="entry name" value="Peptidase_S8_subtilisin-rel"/>
</dbReference>
<dbReference type="PRINTS" id="PR00723">
    <property type="entry name" value="SUBTILISIN"/>
</dbReference>
<dbReference type="SUPFAM" id="SSF49265">
    <property type="entry name" value="Fibronectin type III"/>
    <property type="match status" value="1"/>
</dbReference>
<dbReference type="PROSITE" id="PS51892">
    <property type="entry name" value="SUBTILASE"/>
    <property type="match status" value="1"/>
</dbReference>
<evidence type="ECO:0000256" key="6">
    <source>
        <dbReference type="PROSITE-ProRule" id="PRU01240"/>
    </source>
</evidence>
<feature type="active site" description="Charge relay system" evidence="6">
    <location>
        <position position="157"/>
    </location>
</feature>
<keyword evidence="5 6" id="KW-0720">Serine protease</keyword>
<dbReference type="InterPro" id="IPR002884">
    <property type="entry name" value="P_dom"/>
</dbReference>
<evidence type="ECO:0000259" key="9">
    <source>
        <dbReference type="PROSITE" id="PS50853"/>
    </source>
</evidence>
<proteinExistence type="inferred from homology"/>
<evidence type="ECO:0000256" key="3">
    <source>
        <dbReference type="ARBA" id="ARBA00022729"/>
    </source>
</evidence>
<evidence type="ECO:0000259" key="10">
    <source>
        <dbReference type="PROSITE" id="PS51829"/>
    </source>
</evidence>
<dbReference type="Gene3D" id="3.40.50.200">
    <property type="entry name" value="Peptidase S8/S53 domain"/>
    <property type="match status" value="1"/>
</dbReference>
<evidence type="ECO:0000256" key="4">
    <source>
        <dbReference type="ARBA" id="ARBA00022801"/>
    </source>
</evidence>
<name>A0ABV5GTK8_9FLAO</name>
<dbReference type="CDD" id="cd04842">
    <property type="entry name" value="Peptidases_S8_Kp43_protease"/>
    <property type="match status" value="1"/>
</dbReference>
<dbReference type="EMBL" id="JBHMEY010000094">
    <property type="protein sequence ID" value="MFB9098726.1"/>
    <property type="molecule type" value="Genomic_DNA"/>
</dbReference>
<sequence length="982" mass="105146">MKKNILKVSLLSFFCFSSLAQTKDDVAKIIKNYDVETIKEKTIYFESLEKREKELAVAEALKKGWPIIVQKEDGTYEELMRLTPDGVPVYFASQNANAAKSTRAVHLNSGGTLGLNLNGENMVARVWDGGTVRRTHNLFENRVTTVDDVSGTTYSSHATHVTGTILASDASASTKGMAYNATGRTFNWTNDESEATNEVLGGMLISNHSYGVPITSSSGAIQPAWYIGAYTSAARNWDEISYLAPYYLPVMSAGNDGNNNDNSNPIANGFDKLTSDKTAKNSLIVANAQDANVSPDGTLNSVSISSSSSQGPTDDRRIKPDITGNGVSLTSTDSGSDTATGTKSGTSMASPNVAGTLLLVQQHYKNVTNNFMKAATLKGLACHTADDAGAIGPDAKFGWGLLNAKAAVEAITNNGLTSWVSEEELMQSQTFTMTVKSNGGTNNPLIASITWTDVPGVAKTNTVENDPLPILVNNLDIKVTRNGTIYYPWRLESNPNVPATRLTDNNVDNVEVVRIDAPDAGDYVITVTHKGNLVNNKQDYSLVVTGISSGFSLTSKSDNLIVCDTQDAIYTFDYKQTGVGTTNFSATGLPAGANVVFSPTSLNTNGTVTMTLFNLTNVAPGEYNVGIQGDNGIETEIRTKNLKIYSANFQPVVLDSPVNSQNTVATTVTLKWVEHVNVESYNLQVSTSSSLAAPLVNEIVTGDSFLVTGLNEETNYYWRVVPSNRCGTDLVTNVTIYNFETGKLTCGSSFSATDFSNNIIEITANSIATVPIEVSGGIVIGDLNVTLDLTHTYIQDMTYYLEGPASIGSPVVTLFKQPCGSEDDINCTIDDSGVNFTCSGTAPAISGTVKPFETLSAFNGLVADGTWVLRVEDPFNGDGGTINAVALSFCNIEQALSIESNVFSDVRIYPNPAKSSISIDLNNSITGEVGYALYDIQGRLILNKKSSTAITNLNVENLTEGVYLLVIETENVKTTKKIVVKR</sequence>
<dbReference type="PROSITE" id="PS51829">
    <property type="entry name" value="P_HOMO_B"/>
    <property type="match status" value="1"/>
</dbReference>
<dbReference type="NCBIfam" id="TIGR04183">
    <property type="entry name" value="Por_Secre_tail"/>
    <property type="match status" value="1"/>
</dbReference>
<reference evidence="11 12" key="1">
    <citation type="submission" date="2024-09" db="EMBL/GenBank/DDBJ databases">
        <authorList>
            <person name="Sun Q."/>
            <person name="Mori K."/>
        </authorList>
    </citation>
    <scope>NUCLEOTIDE SEQUENCE [LARGE SCALE GENOMIC DNA]</scope>
    <source>
        <strain evidence="11 12">CECT 7955</strain>
    </source>
</reference>
<dbReference type="InterPro" id="IPR036852">
    <property type="entry name" value="Peptidase_S8/S53_dom_sf"/>
</dbReference>
<keyword evidence="12" id="KW-1185">Reference proteome</keyword>
<evidence type="ECO:0000256" key="1">
    <source>
        <dbReference type="ARBA" id="ARBA00011073"/>
    </source>
</evidence>
<dbReference type="InterPro" id="IPR023828">
    <property type="entry name" value="Peptidase_S8_Ser-AS"/>
</dbReference>
<dbReference type="SUPFAM" id="SSF52743">
    <property type="entry name" value="Subtilisin-like"/>
    <property type="match status" value="1"/>
</dbReference>
<comment type="caution">
    <text evidence="11">The sequence shown here is derived from an EMBL/GenBank/DDBJ whole genome shotgun (WGS) entry which is preliminary data.</text>
</comment>
<organism evidence="11 12">
    <name type="scientific">Flavobacterium jumunjinense</name>
    <dbReference type="NCBI Taxonomy" id="998845"/>
    <lineage>
        <taxon>Bacteria</taxon>
        <taxon>Pseudomonadati</taxon>
        <taxon>Bacteroidota</taxon>
        <taxon>Flavobacteriia</taxon>
        <taxon>Flavobacteriales</taxon>
        <taxon>Flavobacteriaceae</taxon>
        <taxon>Flavobacterium</taxon>
    </lineage>
</organism>
<dbReference type="Gene3D" id="2.60.120.380">
    <property type="match status" value="1"/>
</dbReference>
<evidence type="ECO:0000313" key="11">
    <source>
        <dbReference type="EMBL" id="MFB9098726.1"/>
    </source>
</evidence>
<dbReference type="SUPFAM" id="SSF49785">
    <property type="entry name" value="Galactose-binding domain-like"/>
    <property type="match status" value="2"/>
</dbReference>
<dbReference type="InterPro" id="IPR034058">
    <property type="entry name" value="TagA/B/C/D_pept_dom"/>
</dbReference>
<dbReference type="PANTHER" id="PTHR43399:SF4">
    <property type="entry name" value="CELL WALL-ASSOCIATED PROTEASE"/>
    <property type="match status" value="1"/>
</dbReference>
<feature type="signal peptide" evidence="8">
    <location>
        <begin position="1"/>
        <end position="20"/>
    </location>
</feature>
<evidence type="ECO:0000256" key="2">
    <source>
        <dbReference type="ARBA" id="ARBA00022670"/>
    </source>
</evidence>
<dbReference type="PROSITE" id="PS00138">
    <property type="entry name" value="SUBTILASE_SER"/>
    <property type="match status" value="1"/>
</dbReference>
<evidence type="ECO:0000256" key="8">
    <source>
        <dbReference type="SAM" id="SignalP"/>
    </source>
</evidence>
<dbReference type="Gene3D" id="2.60.120.260">
    <property type="entry name" value="Galactose-binding domain-like"/>
    <property type="match status" value="1"/>
</dbReference>
<dbReference type="Pfam" id="PF18962">
    <property type="entry name" value="Por_Secre_tail"/>
    <property type="match status" value="1"/>
</dbReference>
<keyword evidence="3 8" id="KW-0732">Signal</keyword>
<feature type="domain" description="P/Homo B" evidence="10">
    <location>
        <begin position="741"/>
        <end position="895"/>
    </location>
</feature>
<gene>
    <name evidence="11" type="ORF">ACFFVF_19645</name>
</gene>
<keyword evidence="4 6" id="KW-0378">Hydrolase</keyword>
<feature type="active site" description="Charge relay system" evidence="6">
    <location>
        <position position="128"/>
    </location>
</feature>
<feature type="domain" description="Fibronectin type-III" evidence="9">
    <location>
        <begin position="653"/>
        <end position="744"/>
    </location>
</feature>
<dbReference type="PANTHER" id="PTHR43399">
    <property type="entry name" value="SUBTILISIN-RELATED"/>
    <property type="match status" value="1"/>
</dbReference>
<dbReference type="PROSITE" id="PS50853">
    <property type="entry name" value="FN3"/>
    <property type="match status" value="1"/>
</dbReference>
<evidence type="ECO:0000256" key="5">
    <source>
        <dbReference type="ARBA" id="ARBA00022825"/>
    </source>
</evidence>